<feature type="non-terminal residue" evidence="2">
    <location>
        <position position="1"/>
    </location>
</feature>
<comment type="caution">
    <text evidence="2">The sequence shown here is derived from an EMBL/GenBank/DDBJ whole genome shotgun (WGS) entry which is preliminary data.</text>
</comment>
<accession>A0A5E4B1M1</accession>
<sequence>SHRILLTRREGSQRSASEASGEAGNSAAPARRPAPGPGPAPRWWRRRRWPGREGISPAIARPSWELTGAAPTRALRFPRPRWPRAPKEPPL</sequence>
<reference evidence="2" key="1">
    <citation type="submission" date="2019-04" db="EMBL/GenBank/DDBJ databases">
        <authorList>
            <person name="Alioto T."/>
            <person name="Alioto T."/>
        </authorList>
    </citation>
    <scope>NUCLEOTIDE SEQUENCE [LARGE SCALE GENOMIC DNA]</scope>
</reference>
<protein>
    <submittedName>
        <fullName evidence="2">Uncharacterized protein</fullName>
    </submittedName>
</protein>
<evidence type="ECO:0000313" key="2">
    <source>
        <dbReference type="EMBL" id="VTJ62951.1"/>
    </source>
</evidence>
<dbReference type="AlphaFoldDB" id="A0A5E4B1M1"/>
<dbReference type="Proteomes" id="UP000335636">
    <property type="component" value="Unassembled WGS sequence"/>
</dbReference>
<feature type="non-terminal residue" evidence="2">
    <location>
        <position position="91"/>
    </location>
</feature>
<evidence type="ECO:0000313" key="3">
    <source>
        <dbReference type="Proteomes" id="UP000335636"/>
    </source>
</evidence>
<dbReference type="EMBL" id="CABDUW010000214">
    <property type="protein sequence ID" value="VTJ62951.1"/>
    <property type="molecule type" value="Genomic_DNA"/>
</dbReference>
<name>A0A5E4B1M1_MARMO</name>
<proteinExistence type="predicted"/>
<gene>
    <name evidence="2" type="ORF">MONAX_5E014867</name>
</gene>
<keyword evidence="3" id="KW-1185">Reference proteome</keyword>
<organism evidence="2 3">
    <name type="scientific">Marmota monax</name>
    <name type="common">Woodchuck</name>
    <dbReference type="NCBI Taxonomy" id="9995"/>
    <lineage>
        <taxon>Eukaryota</taxon>
        <taxon>Metazoa</taxon>
        <taxon>Chordata</taxon>
        <taxon>Craniata</taxon>
        <taxon>Vertebrata</taxon>
        <taxon>Euteleostomi</taxon>
        <taxon>Mammalia</taxon>
        <taxon>Eutheria</taxon>
        <taxon>Euarchontoglires</taxon>
        <taxon>Glires</taxon>
        <taxon>Rodentia</taxon>
        <taxon>Sciuromorpha</taxon>
        <taxon>Sciuridae</taxon>
        <taxon>Xerinae</taxon>
        <taxon>Marmotini</taxon>
        <taxon>Marmota</taxon>
    </lineage>
</organism>
<feature type="region of interest" description="Disordered" evidence="1">
    <location>
        <begin position="1"/>
        <end position="91"/>
    </location>
</feature>
<feature type="compositionally biased region" description="Low complexity" evidence="1">
    <location>
        <begin position="13"/>
        <end position="31"/>
    </location>
</feature>
<evidence type="ECO:0000256" key="1">
    <source>
        <dbReference type="SAM" id="MobiDB-lite"/>
    </source>
</evidence>